<evidence type="ECO:0000313" key="16">
    <source>
        <dbReference type="EMBL" id="CAB3245882.1"/>
    </source>
</evidence>
<evidence type="ECO:0000256" key="6">
    <source>
        <dbReference type="ARBA" id="ARBA00022801"/>
    </source>
</evidence>
<evidence type="ECO:0000256" key="2">
    <source>
        <dbReference type="ARBA" id="ARBA00007664"/>
    </source>
</evidence>
<evidence type="ECO:0000256" key="9">
    <source>
        <dbReference type="ARBA" id="ARBA00023157"/>
    </source>
</evidence>
<gene>
    <name evidence="16" type="ORF">APLA_LOCUS11283</name>
    <name evidence="15" type="ORF">APLA_LOCUS143</name>
</gene>
<keyword evidence="5" id="KW-0222">Digestion</keyword>
<dbReference type="InterPro" id="IPR009003">
    <property type="entry name" value="Peptidase_S1_PA"/>
</dbReference>
<dbReference type="Proteomes" id="UP000494256">
    <property type="component" value="Unassembled WGS sequence"/>
</dbReference>
<keyword evidence="9" id="KW-1015">Disulfide bond</keyword>
<evidence type="ECO:0000259" key="14">
    <source>
        <dbReference type="PROSITE" id="PS50240"/>
    </source>
</evidence>
<dbReference type="InterPro" id="IPR001314">
    <property type="entry name" value="Peptidase_S1A"/>
</dbReference>
<dbReference type="PROSITE" id="PS00134">
    <property type="entry name" value="TRYPSIN_HIS"/>
    <property type="match status" value="1"/>
</dbReference>
<feature type="chain" id="PRO_5036273107" description="trypsin" evidence="13">
    <location>
        <begin position="19"/>
        <end position="253"/>
    </location>
</feature>
<evidence type="ECO:0000256" key="4">
    <source>
        <dbReference type="ARBA" id="ARBA00022670"/>
    </source>
</evidence>
<feature type="domain" description="Peptidase S1" evidence="14">
    <location>
        <begin position="29"/>
        <end position="250"/>
    </location>
</feature>
<organism evidence="16 18">
    <name type="scientific">Arctia plantaginis</name>
    <name type="common">Wood tiger moth</name>
    <name type="synonym">Phalaena plantaginis</name>
    <dbReference type="NCBI Taxonomy" id="874455"/>
    <lineage>
        <taxon>Eukaryota</taxon>
        <taxon>Metazoa</taxon>
        <taxon>Ecdysozoa</taxon>
        <taxon>Arthropoda</taxon>
        <taxon>Hexapoda</taxon>
        <taxon>Insecta</taxon>
        <taxon>Pterygota</taxon>
        <taxon>Neoptera</taxon>
        <taxon>Endopterygota</taxon>
        <taxon>Lepidoptera</taxon>
        <taxon>Glossata</taxon>
        <taxon>Ditrysia</taxon>
        <taxon>Noctuoidea</taxon>
        <taxon>Erebidae</taxon>
        <taxon>Arctiinae</taxon>
        <taxon>Arctia</taxon>
    </lineage>
</organism>
<name>A0A8S1AKP2_ARCPL</name>
<dbReference type="EMBL" id="CADEBC010000045">
    <property type="protein sequence ID" value="CAB3220143.1"/>
    <property type="molecule type" value="Genomic_DNA"/>
</dbReference>
<dbReference type="CDD" id="cd00190">
    <property type="entry name" value="Tryp_SPc"/>
    <property type="match status" value="1"/>
</dbReference>
<dbReference type="InterPro" id="IPR043504">
    <property type="entry name" value="Peptidase_S1_PA_chymotrypsin"/>
</dbReference>
<evidence type="ECO:0000313" key="17">
    <source>
        <dbReference type="Proteomes" id="UP000494106"/>
    </source>
</evidence>
<dbReference type="PANTHER" id="PTHR24276">
    <property type="entry name" value="POLYSERASE-RELATED"/>
    <property type="match status" value="1"/>
</dbReference>
<evidence type="ECO:0000256" key="12">
    <source>
        <dbReference type="RuleBase" id="RU363034"/>
    </source>
</evidence>
<keyword evidence="3" id="KW-0964">Secreted</keyword>
<keyword evidence="6 12" id="KW-0378">Hydrolase</keyword>
<dbReference type="GO" id="GO:0005576">
    <property type="term" value="C:extracellular region"/>
    <property type="evidence" value="ECO:0007669"/>
    <property type="project" value="UniProtKB-SubCell"/>
</dbReference>
<dbReference type="EC" id="3.4.21.4" evidence="11"/>
<dbReference type="InterPro" id="IPR050430">
    <property type="entry name" value="Peptidase_S1"/>
</dbReference>
<dbReference type="PROSITE" id="PS00135">
    <property type="entry name" value="TRYPSIN_SER"/>
    <property type="match status" value="1"/>
</dbReference>
<keyword evidence="7 12" id="KW-0720">Serine protease</keyword>
<protein>
    <recommendedName>
        <fullName evidence="11">trypsin</fullName>
        <ecNumber evidence="11">3.4.21.4</ecNumber>
    </recommendedName>
</protein>
<dbReference type="EMBL" id="CADEBD010000327">
    <property type="protein sequence ID" value="CAB3245882.1"/>
    <property type="molecule type" value="Genomic_DNA"/>
</dbReference>
<evidence type="ECO:0000256" key="5">
    <source>
        <dbReference type="ARBA" id="ARBA00022757"/>
    </source>
</evidence>
<evidence type="ECO:0000256" key="11">
    <source>
        <dbReference type="ARBA" id="ARBA00038868"/>
    </source>
</evidence>
<keyword evidence="17" id="KW-1185">Reference proteome</keyword>
<comment type="catalytic activity">
    <reaction evidence="10">
        <text>Preferential cleavage: Arg-|-Xaa, Lys-|-Xaa.</text>
        <dbReference type="EC" id="3.4.21.4"/>
    </reaction>
</comment>
<feature type="signal peptide" evidence="13">
    <location>
        <begin position="1"/>
        <end position="18"/>
    </location>
</feature>
<evidence type="ECO:0000256" key="7">
    <source>
        <dbReference type="ARBA" id="ARBA00022825"/>
    </source>
</evidence>
<dbReference type="AlphaFoldDB" id="A0A8S1AKP2"/>
<evidence type="ECO:0000256" key="10">
    <source>
        <dbReference type="ARBA" id="ARBA00036320"/>
    </source>
</evidence>
<keyword evidence="4 12" id="KW-0645">Protease</keyword>
<evidence type="ECO:0000313" key="15">
    <source>
        <dbReference type="EMBL" id="CAB3220143.1"/>
    </source>
</evidence>
<comment type="similarity">
    <text evidence="2">Belongs to the peptidase S1 family.</text>
</comment>
<dbReference type="GO" id="GO:0004252">
    <property type="term" value="F:serine-type endopeptidase activity"/>
    <property type="evidence" value="ECO:0007669"/>
    <property type="project" value="UniProtKB-EC"/>
</dbReference>
<comment type="subcellular location">
    <subcellularLocation>
        <location evidence="1">Secreted</location>
    </subcellularLocation>
</comment>
<evidence type="ECO:0000256" key="3">
    <source>
        <dbReference type="ARBA" id="ARBA00022525"/>
    </source>
</evidence>
<evidence type="ECO:0000256" key="1">
    <source>
        <dbReference type="ARBA" id="ARBA00004613"/>
    </source>
</evidence>
<dbReference type="OrthoDB" id="10051896at2759"/>
<dbReference type="Proteomes" id="UP000494106">
    <property type="component" value="Unassembled WGS sequence"/>
</dbReference>
<dbReference type="PROSITE" id="PS50240">
    <property type="entry name" value="TRYPSIN_DOM"/>
    <property type="match status" value="1"/>
</dbReference>
<dbReference type="GO" id="GO:0016485">
    <property type="term" value="P:protein processing"/>
    <property type="evidence" value="ECO:0007669"/>
    <property type="project" value="UniProtKB-ARBA"/>
</dbReference>
<keyword evidence="13" id="KW-0732">Signal</keyword>
<dbReference type="FunFam" id="2.40.10.10:FF:000047">
    <property type="entry name" value="Trypsin eta"/>
    <property type="match status" value="1"/>
</dbReference>
<evidence type="ECO:0000313" key="18">
    <source>
        <dbReference type="Proteomes" id="UP000494256"/>
    </source>
</evidence>
<reference evidence="17 18" key="1">
    <citation type="submission" date="2020-04" db="EMBL/GenBank/DDBJ databases">
        <authorList>
            <person name="Wallbank WR R."/>
            <person name="Pardo Diaz C."/>
            <person name="Kozak K."/>
            <person name="Martin S."/>
            <person name="Jiggins C."/>
            <person name="Moest M."/>
            <person name="Warren A I."/>
            <person name="Byers J.R.P. K."/>
            <person name="Montejo-Kovacevich G."/>
            <person name="Yen C E."/>
        </authorList>
    </citation>
    <scope>NUCLEOTIDE SEQUENCE [LARGE SCALE GENOMIC DNA]</scope>
</reference>
<dbReference type="InterPro" id="IPR033116">
    <property type="entry name" value="TRYPSIN_SER"/>
</dbReference>
<comment type="caution">
    <text evidence="16">The sequence shown here is derived from an EMBL/GenBank/DDBJ whole genome shotgun (WGS) entry which is preliminary data.</text>
</comment>
<dbReference type="Gene3D" id="2.40.10.10">
    <property type="entry name" value="Trypsin-like serine proteases"/>
    <property type="match status" value="1"/>
</dbReference>
<evidence type="ECO:0000256" key="13">
    <source>
        <dbReference type="SAM" id="SignalP"/>
    </source>
</evidence>
<dbReference type="Pfam" id="PF00089">
    <property type="entry name" value="Trypsin"/>
    <property type="match status" value="1"/>
</dbReference>
<dbReference type="SMART" id="SM00020">
    <property type="entry name" value="Tryp_SPc"/>
    <property type="match status" value="1"/>
</dbReference>
<dbReference type="PRINTS" id="PR00722">
    <property type="entry name" value="CHYMOTRYPSIN"/>
</dbReference>
<dbReference type="PANTHER" id="PTHR24276:SF97">
    <property type="entry name" value="GH13245P2-RELATED"/>
    <property type="match status" value="1"/>
</dbReference>
<sequence length="253" mass="27984">MFTIYSYLILGLTSYCFCLSIPESPNVGIIGGHDISIEDVPYIASLRLNGTVHFCGCSIIHEQFVLTAAHCIVPNRKYKVLVGTDNVNKGGRLYDVEKILKHELYVNKTYDYDICILKLNETLTFGPKVNKIALNDNNVKLKKGMMFNTTGWGYTEPNGNISESVRQVKLPLVRWKSCRMSYGRMLKPITVRMICAGGNGRDSCQGDSGGPLTWNGVQVGITSFGAGCAVLPGVYTNVSKMLPWINDTIKNNL</sequence>
<proteinExistence type="inferred from homology"/>
<dbReference type="SUPFAM" id="SSF50494">
    <property type="entry name" value="Trypsin-like serine proteases"/>
    <property type="match status" value="1"/>
</dbReference>
<keyword evidence="8" id="KW-0865">Zymogen</keyword>
<dbReference type="InterPro" id="IPR001254">
    <property type="entry name" value="Trypsin_dom"/>
</dbReference>
<dbReference type="GO" id="GO:0007586">
    <property type="term" value="P:digestion"/>
    <property type="evidence" value="ECO:0007669"/>
    <property type="project" value="UniProtKB-KW"/>
</dbReference>
<accession>A0A8S1AKP2</accession>
<dbReference type="InterPro" id="IPR018114">
    <property type="entry name" value="TRYPSIN_HIS"/>
</dbReference>
<evidence type="ECO:0000256" key="8">
    <source>
        <dbReference type="ARBA" id="ARBA00023145"/>
    </source>
</evidence>